<dbReference type="Gene3D" id="3.30.470.20">
    <property type="entry name" value="ATP-grasp fold, B domain"/>
    <property type="match status" value="1"/>
</dbReference>
<dbReference type="PROSITE" id="PS01057">
    <property type="entry name" value="SAICAR_SYNTHETASE_1"/>
    <property type="match status" value="1"/>
</dbReference>
<accession>A0ABW1H3H5</accession>
<dbReference type="PANTHER" id="PTHR43700:SF1">
    <property type="entry name" value="PHOSPHORIBOSYLAMINOIMIDAZOLE-SUCCINOCARBOXAMIDE SYNTHASE"/>
    <property type="match status" value="1"/>
</dbReference>
<evidence type="ECO:0000313" key="10">
    <source>
        <dbReference type="EMBL" id="MFC5923841.1"/>
    </source>
</evidence>
<comment type="pathway">
    <text evidence="1 8">Purine metabolism; IMP biosynthesis via de novo pathway; 5-amino-1-(5-phospho-D-ribosyl)imidazole-4-carboxamide from 5-amino-1-(5-phospho-D-ribosyl)imidazole-4-carboxylate: step 1/2.</text>
</comment>
<reference evidence="11" key="1">
    <citation type="journal article" date="2019" name="Int. J. Syst. Evol. Microbiol.">
        <title>The Global Catalogue of Microorganisms (GCM) 10K type strain sequencing project: providing services to taxonomists for standard genome sequencing and annotation.</title>
        <authorList>
            <consortium name="The Broad Institute Genomics Platform"/>
            <consortium name="The Broad Institute Genome Sequencing Center for Infectious Disease"/>
            <person name="Wu L."/>
            <person name="Ma J."/>
        </authorList>
    </citation>
    <scope>NUCLEOTIDE SEQUENCE [LARGE SCALE GENOMIC DNA]</scope>
    <source>
        <strain evidence="11">CGMCC 4.7144</strain>
    </source>
</reference>
<dbReference type="CDD" id="cd01414">
    <property type="entry name" value="SAICAR_synt_Sc"/>
    <property type="match status" value="1"/>
</dbReference>
<evidence type="ECO:0000256" key="3">
    <source>
        <dbReference type="ARBA" id="ARBA00022598"/>
    </source>
</evidence>
<evidence type="ECO:0000256" key="6">
    <source>
        <dbReference type="ARBA" id="ARBA00022840"/>
    </source>
</evidence>
<name>A0ABW1H3H5_9ACTN</name>
<keyword evidence="5 8" id="KW-0658">Purine biosynthesis</keyword>
<dbReference type="SUPFAM" id="SSF56104">
    <property type="entry name" value="SAICAR synthase-like"/>
    <property type="match status" value="1"/>
</dbReference>
<gene>
    <name evidence="8" type="primary">purC</name>
    <name evidence="10" type="ORF">ACFQGL_10870</name>
</gene>
<organism evidence="10 11">
    <name type="scientific">Micromonospora vulcania</name>
    <dbReference type="NCBI Taxonomy" id="1441873"/>
    <lineage>
        <taxon>Bacteria</taxon>
        <taxon>Bacillati</taxon>
        <taxon>Actinomycetota</taxon>
        <taxon>Actinomycetes</taxon>
        <taxon>Micromonosporales</taxon>
        <taxon>Micromonosporaceae</taxon>
        <taxon>Micromonospora</taxon>
    </lineage>
</organism>
<evidence type="ECO:0000256" key="4">
    <source>
        <dbReference type="ARBA" id="ARBA00022741"/>
    </source>
</evidence>
<dbReference type="Pfam" id="PF01259">
    <property type="entry name" value="SAICAR_synt"/>
    <property type="match status" value="1"/>
</dbReference>
<sequence>MIARQASEPPMLDNCLTDAEYRELPGFTRNKVRDSYQLPDGRRLLISTDRQSAFDQVLAAVPYKGQVLTQTARYSFDATADVCPNHVISYPDPNVVMVKDLAMLPIEIVVRAYLTGSTNTSIWPMYARGERVLYGHEFPDGLKKNQRLLKPIVTPTTKPAQGGHDVPITAAEILESKLLTAEQWHELTQRSLALFARGQELAARRGLILVDSKYEFGLDDDGAVVVADEIHTPDSSRYWIAETYQQRLEKGQEPESLDKEFLRLWIARQCDPYKDLIPEIPAETLIEFSNKYITLYERLTGLKFQKSDPAISVRARIREALAKELPEYF</sequence>
<proteinExistence type="inferred from homology"/>
<dbReference type="GO" id="GO:0004639">
    <property type="term" value="F:phosphoribosylaminoimidazolesuccinocarboxamide synthase activity"/>
    <property type="evidence" value="ECO:0007669"/>
    <property type="project" value="UniProtKB-EC"/>
</dbReference>
<keyword evidence="4 8" id="KW-0547">Nucleotide-binding</keyword>
<keyword evidence="6 8" id="KW-0067">ATP-binding</keyword>
<dbReference type="HAMAP" id="MF_00137">
    <property type="entry name" value="SAICAR_synth"/>
    <property type="match status" value="1"/>
</dbReference>
<feature type="domain" description="SAICAR synthetase/ADE2 N-terminal" evidence="9">
    <location>
        <begin position="30"/>
        <end position="276"/>
    </location>
</feature>
<dbReference type="PROSITE" id="PS01058">
    <property type="entry name" value="SAICAR_SYNTHETASE_2"/>
    <property type="match status" value="1"/>
</dbReference>
<evidence type="ECO:0000259" key="9">
    <source>
        <dbReference type="Pfam" id="PF01259"/>
    </source>
</evidence>
<comment type="catalytic activity">
    <reaction evidence="7 8">
        <text>5-amino-1-(5-phospho-D-ribosyl)imidazole-4-carboxylate + L-aspartate + ATP = (2S)-2-[5-amino-1-(5-phospho-beta-D-ribosyl)imidazole-4-carboxamido]succinate + ADP + phosphate + 2 H(+)</text>
        <dbReference type="Rhea" id="RHEA:22628"/>
        <dbReference type="ChEBI" id="CHEBI:15378"/>
        <dbReference type="ChEBI" id="CHEBI:29991"/>
        <dbReference type="ChEBI" id="CHEBI:30616"/>
        <dbReference type="ChEBI" id="CHEBI:43474"/>
        <dbReference type="ChEBI" id="CHEBI:58443"/>
        <dbReference type="ChEBI" id="CHEBI:77657"/>
        <dbReference type="ChEBI" id="CHEBI:456216"/>
        <dbReference type="EC" id="6.3.2.6"/>
    </reaction>
</comment>
<evidence type="ECO:0000313" key="11">
    <source>
        <dbReference type="Proteomes" id="UP001596226"/>
    </source>
</evidence>
<keyword evidence="3 8" id="KW-0436">Ligase</keyword>
<comment type="caution">
    <text evidence="10">The sequence shown here is derived from an EMBL/GenBank/DDBJ whole genome shotgun (WGS) entry which is preliminary data.</text>
</comment>
<evidence type="ECO:0000256" key="5">
    <source>
        <dbReference type="ARBA" id="ARBA00022755"/>
    </source>
</evidence>
<dbReference type="RefSeq" id="WP_377509285.1">
    <property type="nucleotide sequence ID" value="NZ_JBHSQS010000005.1"/>
</dbReference>
<keyword evidence="11" id="KW-1185">Reference proteome</keyword>
<comment type="similarity">
    <text evidence="2 8">Belongs to the SAICAR synthetase family.</text>
</comment>
<dbReference type="PANTHER" id="PTHR43700">
    <property type="entry name" value="PHOSPHORIBOSYLAMINOIMIDAZOLE-SUCCINOCARBOXAMIDE SYNTHASE"/>
    <property type="match status" value="1"/>
</dbReference>
<protein>
    <recommendedName>
        <fullName evidence="8">Phosphoribosylaminoimidazole-succinocarboxamide synthase</fullName>
        <ecNumber evidence="8">6.3.2.6</ecNumber>
    </recommendedName>
    <alternativeName>
        <fullName evidence="8">SAICAR synthetase</fullName>
    </alternativeName>
</protein>
<evidence type="ECO:0000256" key="1">
    <source>
        <dbReference type="ARBA" id="ARBA00004672"/>
    </source>
</evidence>
<dbReference type="Proteomes" id="UP001596226">
    <property type="component" value="Unassembled WGS sequence"/>
</dbReference>
<evidence type="ECO:0000256" key="8">
    <source>
        <dbReference type="HAMAP-Rule" id="MF_00137"/>
    </source>
</evidence>
<dbReference type="InterPro" id="IPR028923">
    <property type="entry name" value="SAICAR_synt/ADE2_N"/>
</dbReference>
<dbReference type="InterPro" id="IPR018236">
    <property type="entry name" value="SAICAR_synthetase_CS"/>
</dbReference>
<evidence type="ECO:0000256" key="2">
    <source>
        <dbReference type="ARBA" id="ARBA00010190"/>
    </source>
</evidence>
<dbReference type="EMBL" id="JBHSQS010000005">
    <property type="protein sequence ID" value="MFC5923841.1"/>
    <property type="molecule type" value="Genomic_DNA"/>
</dbReference>
<dbReference type="Gene3D" id="3.30.200.20">
    <property type="entry name" value="Phosphorylase Kinase, domain 1"/>
    <property type="match status" value="1"/>
</dbReference>
<dbReference type="EC" id="6.3.2.6" evidence="8"/>
<dbReference type="NCBIfam" id="NF009251">
    <property type="entry name" value="PRK12607.1"/>
    <property type="match status" value="1"/>
</dbReference>
<evidence type="ECO:0000256" key="7">
    <source>
        <dbReference type="ARBA" id="ARBA00048475"/>
    </source>
</evidence>